<dbReference type="InterPro" id="IPR029052">
    <property type="entry name" value="Metallo-depent_PP-like"/>
</dbReference>
<dbReference type="AlphaFoldDB" id="A0A150FZZ1"/>
<name>A0A150FZZ1_GONPE</name>
<reference evidence="4" key="1">
    <citation type="journal article" date="2016" name="Nat. Commun.">
        <title>The Gonium pectorale genome demonstrates co-option of cell cycle regulation during the evolution of multicellularity.</title>
        <authorList>
            <person name="Hanschen E.R."/>
            <person name="Marriage T.N."/>
            <person name="Ferris P.J."/>
            <person name="Hamaji T."/>
            <person name="Toyoda A."/>
            <person name="Fujiyama A."/>
            <person name="Neme R."/>
            <person name="Noguchi H."/>
            <person name="Minakuchi Y."/>
            <person name="Suzuki M."/>
            <person name="Kawai-Toyooka H."/>
            <person name="Smith D.R."/>
            <person name="Sparks H."/>
            <person name="Anderson J."/>
            <person name="Bakaric R."/>
            <person name="Luria V."/>
            <person name="Karger A."/>
            <person name="Kirschner M.W."/>
            <person name="Durand P.M."/>
            <person name="Michod R.E."/>
            <person name="Nozaki H."/>
            <person name="Olson B.J."/>
        </authorList>
    </citation>
    <scope>NUCLEOTIDE SEQUENCE [LARGE SCALE GENOMIC DNA]</scope>
    <source>
        <strain evidence="4">NIES-2863</strain>
    </source>
</reference>
<dbReference type="InterPro" id="IPR039331">
    <property type="entry name" value="PAPs-like"/>
</dbReference>
<dbReference type="InterPro" id="IPR025733">
    <property type="entry name" value="PAPs_C"/>
</dbReference>
<dbReference type="Proteomes" id="UP000075714">
    <property type="component" value="Unassembled WGS sequence"/>
</dbReference>
<gene>
    <name evidence="3" type="ORF">GPECTOR_100g13</name>
</gene>
<dbReference type="PANTHER" id="PTHR22953:SF153">
    <property type="entry name" value="PURPLE ACID PHOSPHATASE"/>
    <property type="match status" value="1"/>
</dbReference>
<organism evidence="3 4">
    <name type="scientific">Gonium pectorale</name>
    <name type="common">Green alga</name>
    <dbReference type="NCBI Taxonomy" id="33097"/>
    <lineage>
        <taxon>Eukaryota</taxon>
        <taxon>Viridiplantae</taxon>
        <taxon>Chlorophyta</taxon>
        <taxon>core chlorophytes</taxon>
        <taxon>Chlorophyceae</taxon>
        <taxon>CS clade</taxon>
        <taxon>Chlamydomonadales</taxon>
        <taxon>Volvocaceae</taxon>
        <taxon>Gonium</taxon>
    </lineage>
</organism>
<dbReference type="Pfam" id="PF14008">
    <property type="entry name" value="Metallophos_C"/>
    <property type="match status" value="1"/>
</dbReference>
<dbReference type="GO" id="GO:0003993">
    <property type="term" value="F:acid phosphatase activity"/>
    <property type="evidence" value="ECO:0007669"/>
    <property type="project" value="InterPro"/>
</dbReference>
<keyword evidence="1" id="KW-0732">Signal</keyword>
<evidence type="ECO:0000313" key="3">
    <source>
        <dbReference type="EMBL" id="KXZ43141.1"/>
    </source>
</evidence>
<dbReference type="OrthoDB" id="407721at2759"/>
<dbReference type="SUPFAM" id="SSF56300">
    <property type="entry name" value="Metallo-dependent phosphatases"/>
    <property type="match status" value="1"/>
</dbReference>
<dbReference type="Gene3D" id="3.60.21.10">
    <property type="match status" value="2"/>
</dbReference>
<sequence length="228" mass="24214">MECFMSIWEDIFYEYGVDMVFNGHVHAYERTHPMYKYQPDTCGPIYVTIGDGGNVEGPYRNYVDESVPATNKTYCEFLSYGGVGPLAMAASAPSSWGPIYQRMVQPPGCPTLSFQPASGVAGGPPLLILPNSTTAASAAGTAASAAAAAAGEPLGFCQSSQPAWSAFRDPSFGHAVLELQSDTVARFQWFKNVAQDDVVLERLGSCPNRVAGAAGGRRARRMAAGARA</sequence>
<evidence type="ECO:0000256" key="1">
    <source>
        <dbReference type="ARBA" id="ARBA00022729"/>
    </source>
</evidence>
<dbReference type="PANTHER" id="PTHR22953">
    <property type="entry name" value="ACID PHOSPHATASE RELATED"/>
    <property type="match status" value="1"/>
</dbReference>
<proteinExistence type="predicted"/>
<dbReference type="EMBL" id="LSYV01000101">
    <property type="protein sequence ID" value="KXZ43141.1"/>
    <property type="molecule type" value="Genomic_DNA"/>
</dbReference>
<keyword evidence="4" id="KW-1185">Reference proteome</keyword>
<comment type="caution">
    <text evidence="3">The sequence shown here is derived from an EMBL/GenBank/DDBJ whole genome shotgun (WGS) entry which is preliminary data.</text>
</comment>
<protein>
    <recommendedName>
        <fullName evidence="2">Purple acid phosphatase C-terminal domain-containing protein</fullName>
    </recommendedName>
</protein>
<feature type="domain" description="Purple acid phosphatase C-terminal" evidence="2">
    <location>
        <begin position="149"/>
        <end position="199"/>
    </location>
</feature>
<dbReference type="STRING" id="33097.A0A150FZZ1"/>
<evidence type="ECO:0000313" key="4">
    <source>
        <dbReference type="Proteomes" id="UP000075714"/>
    </source>
</evidence>
<accession>A0A150FZZ1</accession>
<evidence type="ECO:0000259" key="2">
    <source>
        <dbReference type="Pfam" id="PF14008"/>
    </source>
</evidence>